<accession>A0A0F9TNE4</accession>
<dbReference type="EMBL" id="LAZR01000295">
    <property type="protein sequence ID" value="KKN76442.1"/>
    <property type="molecule type" value="Genomic_DNA"/>
</dbReference>
<comment type="caution">
    <text evidence="1">The sequence shown here is derived from an EMBL/GenBank/DDBJ whole genome shotgun (WGS) entry which is preliminary data.</text>
</comment>
<dbReference type="AlphaFoldDB" id="A0A0F9TNE4"/>
<protein>
    <submittedName>
        <fullName evidence="1">Uncharacterized protein</fullName>
    </submittedName>
</protein>
<proteinExistence type="predicted"/>
<sequence>MEAKKKKSGEEKKLTAILKELKKQTELLNNIWTERRT</sequence>
<evidence type="ECO:0000313" key="1">
    <source>
        <dbReference type="EMBL" id="KKN76442.1"/>
    </source>
</evidence>
<organism evidence="1">
    <name type="scientific">marine sediment metagenome</name>
    <dbReference type="NCBI Taxonomy" id="412755"/>
    <lineage>
        <taxon>unclassified sequences</taxon>
        <taxon>metagenomes</taxon>
        <taxon>ecological metagenomes</taxon>
    </lineage>
</organism>
<gene>
    <name evidence="1" type="ORF">LCGC14_0369510</name>
</gene>
<name>A0A0F9TNE4_9ZZZZ</name>
<reference evidence="1" key="1">
    <citation type="journal article" date="2015" name="Nature">
        <title>Complex archaea that bridge the gap between prokaryotes and eukaryotes.</title>
        <authorList>
            <person name="Spang A."/>
            <person name="Saw J.H."/>
            <person name="Jorgensen S.L."/>
            <person name="Zaremba-Niedzwiedzka K."/>
            <person name="Martijn J."/>
            <person name="Lind A.E."/>
            <person name="van Eijk R."/>
            <person name="Schleper C."/>
            <person name="Guy L."/>
            <person name="Ettema T.J."/>
        </authorList>
    </citation>
    <scope>NUCLEOTIDE SEQUENCE</scope>
</reference>